<dbReference type="InterPro" id="IPR001715">
    <property type="entry name" value="CH_dom"/>
</dbReference>
<accession>A0A835LM29</accession>
<evidence type="ECO:0000259" key="3">
    <source>
        <dbReference type="PROSITE" id="PS50021"/>
    </source>
</evidence>
<name>A0A835LM29_9MAGN</name>
<dbReference type="GO" id="GO:0005884">
    <property type="term" value="C:actin filament"/>
    <property type="evidence" value="ECO:0007669"/>
    <property type="project" value="TreeGrafter"/>
</dbReference>
<keyword evidence="5" id="KW-1185">Reference proteome</keyword>
<reference evidence="4 5" key="1">
    <citation type="submission" date="2020-10" db="EMBL/GenBank/DDBJ databases">
        <title>The Coptis chinensis genome and diversification of protoberbering-type alkaloids.</title>
        <authorList>
            <person name="Wang B."/>
            <person name="Shu S."/>
            <person name="Song C."/>
            <person name="Liu Y."/>
        </authorList>
    </citation>
    <scope>NUCLEOTIDE SEQUENCE [LARGE SCALE GENOMIC DNA]</scope>
    <source>
        <strain evidence="4">HL-2020</strain>
        <tissue evidence="4">Leaf</tissue>
    </source>
</reference>
<dbReference type="PANTHER" id="PTHR46756">
    <property type="entry name" value="TRANSGELIN"/>
    <property type="match status" value="1"/>
</dbReference>
<keyword evidence="2" id="KW-1133">Transmembrane helix</keyword>
<dbReference type="CDD" id="cd00014">
    <property type="entry name" value="CH_SF"/>
    <property type="match status" value="1"/>
</dbReference>
<dbReference type="AlphaFoldDB" id="A0A835LM29"/>
<proteinExistence type="predicted"/>
<dbReference type="Gene3D" id="1.10.418.10">
    <property type="entry name" value="Calponin-like domain"/>
    <property type="match status" value="1"/>
</dbReference>
<evidence type="ECO:0000313" key="4">
    <source>
        <dbReference type="EMBL" id="KAF9592286.1"/>
    </source>
</evidence>
<evidence type="ECO:0000256" key="1">
    <source>
        <dbReference type="SAM" id="MobiDB-lite"/>
    </source>
</evidence>
<sequence length="797" mass="88551">MYRCTPPPFYSSFFISISLLENEEPVELAIPVELQTYPFSAEASFRQLDDVFLQTQTRIWLGEVLKTRLDEEKSVTDLLADGILLFEVSKVMWKMLLTKFMKLGSSKAFFSKSVASGKSVGRYMPYSNVDSFLKICQVLGLTGIDLFSPSDVVEKRDYRRVCLCIRSLSKKARSKDLNVPDFDVVTYTVAMPKDIVKGICNSLEQSQCRSSVNSAGCSTYILSIPKYGQRYWAFDNGRHYDSCSEESDSTDSNYQVFGYYSPASTISCGGASLLNSDAESSPQGNTLDVENFYLSQSYQSGDQDEEIDRRSHGSYGLLEAKGSLDAFNLLNDSNQFADTLPGGMLSPSGLDCQINARILSGNKEAVKRALSYCDPQSDEYAALNQRENEFAYNLHREATFHESHSIYKTTTSQLGRIASEEVEDASSASSELCDLDNTNLEIKFEGKHAFSNPCIVVPQHQKRLEYHTPVDSTENTDKQQIHLNLEEIDPTKPLLTEECQLEIISHGNIGLKASKFDTPHKTSASYTCQSPIRVSRVLDGTNFTYPPLDNVKDSGSNVKGPNTDVREDLRVSTSEGLNATASIVATREEKCSGHDTYVSSVSNVDVSVTYLGGGIALFPCVQTQENNPSVTCTGSNVCQEVQSDRHLMVENEVRTGYPACTNHKEHITCVAQNKSFLACNLDSFSFIRMEITLKVPSLCRTCIYEEVKFEQVGRVVGASDRKPPRKIFLKTVAGGMSLVGVFFLLFHIRRTNGREKINEISVPSTQVGKTNNWGTSKKTTEPRGRSGGIYPAENLRF</sequence>
<dbReference type="PANTHER" id="PTHR46756:SF18">
    <property type="entry name" value="GAS2-LIKE PROTEIN PICKLED EGGS"/>
    <property type="match status" value="1"/>
</dbReference>
<dbReference type="Proteomes" id="UP000631114">
    <property type="component" value="Unassembled WGS sequence"/>
</dbReference>
<dbReference type="GO" id="GO:0051764">
    <property type="term" value="P:actin crosslink formation"/>
    <property type="evidence" value="ECO:0007669"/>
    <property type="project" value="TreeGrafter"/>
</dbReference>
<evidence type="ECO:0000256" key="2">
    <source>
        <dbReference type="SAM" id="Phobius"/>
    </source>
</evidence>
<keyword evidence="2" id="KW-0812">Transmembrane</keyword>
<feature type="compositionally biased region" description="Polar residues" evidence="1">
    <location>
        <begin position="768"/>
        <end position="777"/>
    </location>
</feature>
<dbReference type="InterPro" id="IPR036872">
    <property type="entry name" value="CH_dom_sf"/>
</dbReference>
<dbReference type="OrthoDB" id="21595at2759"/>
<organism evidence="4 5">
    <name type="scientific">Coptis chinensis</name>
    <dbReference type="NCBI Taxonomy" id="261450"/>
    <lineage>
        <taxon>Eukaryota</taxon>
        <taxon>Viridiplantae</taxon>
        <taxon>Streptophyta</taxon>
        <taxon>Embryophyta</taxon>
        <taxon>Tracheophyta</taxon>
        <taxon>Spermatophyta</taxon>
        <taxon>Magnoliopsida</taxon>
        <taxon>Ranunculales</taxon>
        <taxon>Ranunculaceae</taxon>
        <taxon>Coptidoideae</taxon>
        <taxon>Coptis</taxon>
    </lineage>
</organism>
<gene>
    <name evidence="4" type="ORF">IFM89_013512</name>
</gene>
<dbReference type="PROSITE" id="PS50021">
    <property type="entry name" value="CH"/>
    <property type="match status" value="1"/>
</dbReference>
<protein>
    <recommendedName>
        <fullName evidence="3">Calponin-homology (CH) domain-containing protein</fullName>
    </recommendedName>
</protein>
<feature type="domain" description="Calponin-homology (CH)" evidence="3">
    <location>
        <begin position="51"/>
        <end position="173"/>
    </location>
</feature>
<dbReference type="GO" id="GO:0008093">
    <property type="term" value="F:cytoskeletal anchor activity"/>
    <property type="evidence" value="ECO:0007669"/>
    <property type="project" value="TreeGrafter"/>
</dbReference>
<dbReference type="GO" id="GO:0051015">
    <property type="term" value="F:actin filament binding"/>
    <property type="evidence" value="ECO:0007669"/>
    <property type="project" value="TreeGrafter"/>
</dbReference>
<keyword evidence="2" id="KW-0472">Membrane</keyword>
<dbReference type="EMBL" id="JADFTS010000008">
    <property type="protein sequence ID" value="KAF9592286.1"/>
    <property type="molecule type" value="Genomic_DNA"/>
</dbReference>
<comment type="caution">
    <text evidence="4">The sequence shown here is derived from an EMBL/GenBank/DDBJ whole genome shotgun (WGS) entry which is preliminary data.</text>
</comment>
<feature type="region of interest" description="Disordered" evidence="1">
    <location>
        <begin position="768"/>
        <end position="787"/>
    </location>
</feature>
<dbReference type="SUPFAM" id="SSF47576">
    <property type="entry name" value="Calponin-homology domain, CH-domain"/>
    <property type="match status" value="1"/>
</dbReference>
<evidence type="ECO:0000313" key="5">
    <source>
        <dbReference type="Proteomes" id="UP000631114"/>
    </source>
</evidence>
<feature type="transmembrane region" description="Helical" evidence="2">
    <location>
        <begin position="727"/>
        <end position="746"/>
    </location>
</feature>